<dbReference type="EMBL" id="FMWD01000003">
    <property type="protein sequence ID" value="SCZ56075.1"/>
    <property type="molecule type" value="Genomic_DNA"/>
</dbReference>
<keyword evidence="6" id="KW-0413">Isomerase</keyword>
<keyword evidence="14" id="KW-1185">Reference proteome</keyword>
<dbReference type="STRING" id="415747.SAMN03097708_01261"/>
<dbReference type="SUPFAM" id="SSF53738">
    <property type="entry name" value="Phosphoglucomutase, first 3 domains"/>
    <property type="match status" value="3"/>
</dbReference>
<evidence type="ECO:0000313" key="14">
    <source>
        <dbReference type="Proteomes" id="UP000199648"/>
    </source>
</evidence>
<gene>
    <name evidence="13" type="ORF">SAMN03097708_01261</name>
</gene>
<sequence length="521" mass="56456">MERHWEIEQLMVRSGVGFGTSGARGTVAAMTDEVCYAYTLAFLQHLEQQGQTGPGKLAIAGDLRSSTVRIMAAVATAARSRGYQVINSGFVPSPALALYGMSNGLPAIMVTGSHIPDDRNGLKFNTPSGEILKSDETAIRAQMVAIPASRFDRAGSLSVPPELPKVDPAAFERYVRRYLDFFPAGCLDGFRVGIYEHSSVASKVLKRVLTTLGAEVIALGYSERFVPVDTEAIRAEDRVLARRWSTEYRLDSVVSTDGDGDRPMVSDENGDWIRGDVAGILCARYLGADTVVTPVSSNTAVEKTGAFSEVLRTRIGSPFVIEAMNRACREGAKTVVGYEANGGFLTATRIDREERSLSPLPTRDAVIVVLILLRLARESGGVSRLVASLPDRHTASDRIQGFPAEWARLKLDSLSPNGADDPGGFVEIFGIGGSPVGSDITDGLRVTFENGEIIHLRPSGNAPEIRCYVESDSEQRSARLLAHCLRTLESWKEDFMHRSPPGAEDRVAGQPVDQRGLRSRT</sequence>
<dbReference type="InterPro" id="IPR050060">
    <property type="entry name" value="Phosphoglucosamine_mutase"/>
</dbReference>
<dbReference type="GO" id="GO:0004615">
    <property type="term" value="F:phosphomannomutase activity"/>
    <property type="evidence" value="ECO:0007669"/>
    <property type="project" value="TreeGrafter"/>
</dbReference>
<evidence type="ECO:0000256" key="2">
    <source>
        <dbReference type="ARBA" id="ARBA00010231"/>
    </source>
</evidence>
<dbReference type="GO" id="GO:0008966">
    <property type="term" value="F:phosphoglucosamine mutase activity"/>
    <property type="evidence" value="ECO:0007669"/>
    <property type="project" value="TreeGrafter"/>
</dbReference>
<evidence type="ECO:0000259" key="9">
    <source>
        <dbReference type="Pfam" id="PF00408"/>
    </source>
</evidence>
<dbReference type="CDD" id="cd03088">
    <property type="entry name" value="ManB"/>
    <property type="match status" value="1"/>
</dbReference>
<dbReference type="InterPro" id="IPR005843">
    <property type="entry name" value="A-D-PHexomutase_C"/>
</dbReference>
<dbReference type="InterPro" id="IPR005846">
    <property type="entry name" value="A-D-PHexomutase_a/b/a-III"/>
</dbReference>
<evidence type="ECO:0000256" key="5">
    <source>
        <dbReference type="ARBA" id="ARBA00022842"/>
    </source>
</evidence>
<evidence type="ECO:0000259" key="12">
    <source>
        <dbReference type="Pfam" id="PF02880"/>
    </source>
</evidence>
<dbReference type="GO" id="GO:0006048">
    <property type="term" value="P:UDP-N-acetylglucosamine biosynthetic process"/>
    <property type="evidence" value="ECO:0007669"/>
    <property type="project" value="TreeGrafter"/>
</dbReference>
<keyword evidence="3" id="KW-0597">Phosphoprotein</keyword>
<dbReference type="Pfam" id="PF02880">
    <property type="entry name" value="PGM_PMM_III"/>
    <property type="match status" value="1"/>
</dbReference>
<dbReference type="PROSITE" id="PS00710">
    <property type="entry name" value="PGM_PMM"/>
    <property type="match status" value="1"/>
</dbReference>
<dbReference type="PANTHER" id="PTHR42946:SF1">
    <property type="entry name" value="PHOSPHOGLUCOMUTASE (ALPHA-D-GLUCOSE-1,6-BISPHOSPHATE-DEPENDENT)"/>
    <property type="match status" value="1"/>
</dbReference>
<feature type="domain" description="Alpha-D-phosphohexomutase alpha/beta/alpha" evidence="11">
    <location>
        <begin position="173"/>
        <end position="270"/>
    </location>
</feature>
<protein>
    <submittedName>
        <fullName evidence="13">Phosphomannomutase</fullName>
    </submittedName>
</protein>
<dbReference type="Pfam" id="PF02878">
    <property type="entry name" value="PGM_PMM_I"/>
    <property type="match status" value="1"/>
</dbReference>
<evidence type="ECO:0000256" key="4">
    <source>
        <dbReference type="ARBA" id="ARBA00022723"/>
    </source>
</evidence>
<dbReference type="InterPro" id="IPR016055">
    <property type="entry name" value="A-D-PHexomutase_a/b/a-I/II/III"/>
</dbReference>
<comment type="cofactor">
    <cofactor evidence="1">
        <name>Mg(2+)</name>
        <dbReference type="ChEBI" id="CHEBI:18420"/>
    </cofactor>
</comment>
<evidence type="ECO:0000259" key="10">
    <source>
        <dbReference type="Pfam" id="PF02878"/>
    </source>
</evidence>
<dbReference type="PANTHER" id="PTHR42946">
    <property type="entry name" value="PHOSPHOHEXOSE MUTASE"/>
    <property type="match status" value="1"/>
</dbReference>
<dbReference type="InterPro" id="IPR005845">
    <property type="entry name" value="A-D-PHexomutase_a/b/a-II"/>
</dbReference>
<evidence type="ECO:0000259" key="11">
    <source>
        <dbReference type="Pfam" id="PF02879"/>
    </source>
</evidence>
<name>A0A1G5Q2G1_9GAMM</name>
<feature type="region of interest" description="Disordered" evidence="8">
    <location>
        <begin position="496"/>
        <end position="521"/>
    </location>
</feature>
<dbReference type="Gene3D" id="3.30.310.50">
    <property type="entry name" value="Alpha-D-phosphohexomutase, C-terminal domain"/>
    <property type="match status" value="1"/>
</dbReference>
<dbReference type="Proteomes" id="UP000199648">
    <property type="component" value="Unassembled WGS sequence"/>
</dbReference>
<evidence type="ECO:0000256" key="7">
    <source>
        <dbReference type="RuleBase" id="RU004326"/>
    </source>
</evidence>
<feature type="compositionally biased region" description="Basic and acidic residues" evidence="8">
    <location>
        <begin position="496"/>
        <end position="507"/>
    </location>
</feature>
<dbReference type="InterPro" id="IPR005844">
    <property type="entry name" value="A-D-PHexomutase_a/b/a-I"/>
</dbReference>
<evidence type="ECO:0000256" key="6">
    <source>
        <dbReference type="ARBA" id="ARBA00023235"/>
    </source>
</evidence>
<feature type="domain" description="Alpha-D-phosphohexomutase alpha/beta/alpha" evidence="12">
    <location>
        <begin position="275"/>
        <end position="391"/>
    </location>
</feature>
<organism evidence="13 14">
    <name type="scientific">Thiohalomonas denitrificans</name>
    <dbReference type="NCBI Taxonomy" id="415747"/>
    <lineage>
        <taxon>Bacteria</taxon>
        <taxon>Pseudomonadati</taxon>
        <taxon>Pseudomonadota</taxon>
        <taxon>Gammaproteobacteria</taxon>
        <taxon>Thiohalomonadales</taxon>
        <taxon>Thiohalomonadaceae</taxon>
        <taxon>Thiohalomonas</taxon>
    </lineage>
</organism>
<dbReference type="Gene3D" id="3.40.120.10">
    <property type="entry name" value="Alpha-D-Glucose-1,6-Bisphosphate, subunit A, domain 3"/>
    <property type="match status" value="3"/>
</dbReference>
<dbReference type="Pfam" id="PF02879">
    <property type="entry name" value="PGM_PMM_II"/>
    <property type="match status" value="1"/>
</dbReference>
<proteinExistence type="inferred from homology"/>
<feature type="domain" description="Alpha-D-phosphohexomutase C-terminal" evidence="9">
    <location>
        <begin position="439"/>
        <end position="481"/>
    </location>
</feature>
<evidence type="ECO:0000256" key="1">
    <source>
        <dbReference type="ARBA" id="ARBA00001946"/>
    </source>
</evidence>
<dbReference type="GO" id="GO:0000287">
    <property type="term" value="F:magnesium ion binding"/>
    <property type="evidence" value="ECO:0007669"/>
    <property type="project" value="InterPro"/>
</dbReference>
<dbReference type="Pfam" id="PF00408">
    <property type="entry name" value="PGM_PMM_IV"/>
    <property type="match status" value="1"/>
</dbReference>
<dbReference type="AlphaFoldDB" id="A0A1G5Q2G1"/>
<dbReference type="GO" id="GO:0009252">
    <property type="term" value="P:peptidoglycan biosynthetic process"/>
    <property type="evidence" value="ECO:0007669"/>
    <property type="project" value="TreeGrafter"/>
</dbReference>
<keyword evidence="4 7" id="KW-0479">Metal-binding</keyword>
<dbReference type="OrthoDB" id="9803322at2"/>
<keyword evidence="5 7" id="KW-0460">Magnesium</keyword>
<dbReference type="InterPro" id="IPR016066">
    <property type="entry name" value="A-D-PHexomutase_CS"/>
</dbReference>
<dbReference type="GO" id="GO:0005829">
    <property type="term" value="C:cytosol"/>
    <property type="evidence" value="ECO:0007669"/>
    <property type="project" value="TreeGrafter"/>
</dbReference>
<dbReference type="InterPro" id="IPR036900">
    <property type="entry name" value="A-D-PHexomutase_C_sf"/>
</dbReference>
<evidence type="ECO:0000256" key="3">
    <source>
        <dbReference type="ARBA" id="ARBA00022553"/>
    </source>
</evidence>
<evidence type="ECO:0000313" key="13">
    <source>
        <dbReference type="EMBL" id="SCZ56075.1"/>
    </source>
</evidence>
<reference evidence="13 14" key="1">
    <citation type="submission" date="2016-10" db="EMBL/GenBank/DDBJ databases">
        <authorList>
            <person name="de Groot N.N."/>
        </authorList>
    </citation>
    <scope>NUCLEOTIDE SEQUENCE [LARGE SCALE GENOMIC DNA]</scope>
    <source>
        <strain evidence="13 14">HLD2</strain>
    </source>
</reference>
<dbReference type="GO" id="GO:0005975">
    <property type="term" value="P:carbohydrate metabolic process"/>
    <property type="evidence" value="ECO:0007669"/>
    <property type="project" value="InterPro"/>
</dbReference>
<accession>A0A1G5Q2G1</accession>
<dbReference type="SUPFAM" id="SSF55957">
    <property type="entry name" value="Phosphoglucomutase, C-terminal domain"/>
    <property type="match status" value="1"/>
</dbReference>
<comment type="similarity">
    <text evidence="2 7">Belongs to the phosphohexose mutase family.</text>
</comment>
<feature type="domain" description="Alpha-D-phosphohexomutase alpha/beta/alpha" evidence="10">
    <location>
        <begin position="17"/>
        <end position="143"/>
    </location>
</feature>
<evidence type="ECO:0000256" key="8">
    <source>
        <dbReference type="SAM" id="MobiDB-lite"/>
    </source>
</evidence>